<dbReference type="Proteomes" id="UP000002484">
    <property type="component" value="Chromosome"/>
</dbReference>
<evidence type="ECO:0000313" key="3">
    <source>
        <dbReference type="EMBL" id="ADP80831.1"/>
    </source>
</evidence>
<dbReference type="InterPro" id="IPR036291">
    <property type="entry name" value="NAD(P)-bd_dom_sf"/>
</dbReference>
<dbReference type="AlphaFoldDB" id="E3J7S7"/>
<protein>
    <submittedName>
        <fullName evidence="3">Short-chain dehydrogenase/reductase SDR</fullName>
    </submittedName>
</protein>
<dbReference type="Gene3D" id="3.40.50.720">
    <property type="entry name" value="NAD(P)-binding Rossmann-like Domain"/>
    <property type="match status" value="1"/>
</dbReference>
<dbReference type="InterPro" id="IPR002347">
    <property type="entry name" value="SDR_fam"/>
</dbReference>
<dbReference type="OrthoDB" id="286404at2"/>
<keyword evidence="2" id="KW-0560">Oxidoreductase</keyword>
<evidence type="ECO:0000256" key="1">
    <source>
        <dbReference type="ARBA" id="ARBA00006484"/>
    </source>
</evidence>
<dbReference type="STRING" id="298654.FraEuI1c_2804"/>
<accession>E3J7S7</accession>
<comment type="similarity">
    <text evidence="1">Belongs to the short-chain dehydrogenases/reductases (SDR) family.</text>
</comment>
<dbReference type="PRINTS" id="PR00080">
    <property type="entry name" value="SDRFAMILY"/>
</dbReference>
<dbReference type="HOGENOM" id="CLU_010194_1_1_11"/>
<sequence precursor="true">MRSRLDLTGRPTLVVGGGGAGIGSAVAAAAAGAGAPVAVITHNADHAEALLRLVRAAGVAVAAAVADVLDEGSLVAAIARLQDELGPIRNLVNVVGGAAGEYHRPSAQPIDSFDRVMERNLRYVPVSCREVGAALLAAGETGSIVNISSGAARGAPLLGAYAAAKAGLEALTRSMALAWGPHGIRVNAVSPGTTRTGDQERGEVAPGIPLRRRGEASEVAAAVLFLLSDLSSYTTGHILPVDGGAALGHPGGEQLSAFAGRDRPAGR</sequence>
<dbReference type="eggNOG" id="COG1028">
    <property type="taxonomic scope" value="Bacteria"/>
</dbReference>
<evidence type="ECO:0000313" key="4">
    <source>
        <dbReference type="Proteomes" id="UP000002484"/>
    </source>
</evidence>
<dbReference type="KEGG" id="fri:FraEuI1c_2804"/>
<reference evidence="3 4" key="1">
    <citation type="submission" date="2010-10" db="EMBL/GenBank/DDBJ databases">
        <title>Complete sequence of Frankia sp. EuI1c.</title>
        <authorList>
            <consortium name="US DOE Joint Genome Institute"/>
            <person name="Lucas S."/>
            <person name="Copeland A."/>
            <person name="Lapidus A."/>
            <person name="Cheng J.-F."/>
            <person name="Bruce D."/>
            <person name="Goodwin L."/>
            <person name="Pitluck S."/>
            <person name="Chertkov O."/>
            <person name="Detter J.C."/>
            <person name="Han C."/>
            <person name="Tapia R."/>
            <person name="Land M."/>
            <person name="Hauser L."/>
            <person name="Jeffries C."/>
            <person name="Kyrpides N."/>
            <person name="Ivanova N."/>
            <person name="Mikhailova N."/>
            <person name="Beauchemin N."/>
            <person name="Sen A."/>
            <person name="Sur S.A."/>
            <person name="Gtari M."/>
            <person name="Wall L."/>
            <person name="Tisa L."/>
            <person name="Woyke T."/>
        </authorList>
    </citation>
    <scope>NUCLEOTIDE SEQUENCE [LARGE SCALE GENOMIC DNA]</scope>
    <source>
        <strain evidence="4">DSM 45817 / CECT 9037 / EuI1c</strain>
    </source>
</reference>
<gene>
    <name evidence="3" type="ordered locus">FraEuI1c_2804</name>
</gene>
<name>E3J7S7_PSEI1</name>
<dbReference type="GO" id="GO:0016616">
    <property type="term" value="F:oxidoreductase activity, acting on the CH-OH group of donors, NAD or NADP as acceptor"/>
    <property type="evidence" value="ECO:0007669"/>
    <property type="project" value="TreeGrafter"/>
</dbReference>
<keyword evidence="4" id="KW-1185">Reference proteome</keyword>
<proteinExistence type="inferred from homology"/>
<dbReference type="PANTHER" id="PTHR42760">
    <property type="entry name" value="SHORT-CHAIN DEHYDROGENASES/REDUCTASES FAMILY MEMBER"/>
    <property type="match status" value="1"/>
</dbReference>
<dbReference type="EMBL" id="CP002299">
    <property type="protein sequence ID" value="ADP80831.1"/>
    <property type="molecule type" value="Genomic_DNA"/>
</dbReference>
<dbReference type="Pfam" id="PF13561">
    <property type="entry name" value="adh_short_C2"/>
    <property type="match status" value="1"/>
</dbReference>
<dbReference type="CDD" id="cd05233">
    <property type="entry name" value="SDR_c"/>
    <property type="match status" value="1"/>
</dbReference>
<dbReference type="SUPFAM" id="SSF51735">
    <property type="entry name" value="NAD(P)-binding Rossmann-fold domains"/>
    <property type="match status" value="1"/>
</dbReference>
<evidence type="ECO:0000256" key="2">
    <source>
        <dbReference type="ARBA" id="ARBA00023002"/>
    </source>
</evidence>
<organism evidence="3 4">
    <name type="scientific">Pseudofrankia inefficax (strain DSM 45817 / CECT 9037 / DDB 130130 / EuI1c)</name>
    <name type="common">Frankia inefficax</name>
    <dbReference type="NCBI Taxonomy" id="298654"/>
    <lineage>
        <taxon>Bacteria</taxon>
        <taxon>Bacillati</taxon>
        <taxon>Actinomycetota</taxon>
        <taxon>Actinomycetes</taxon>
        <taxon>Frankiales</taxon>
        <taxon>Frankiaceae</taxon>
        <taxon>Pseudofrankia</taxon>
    </lineage>
</organism>
<dbReference type="RefSeq" id="WP_013423949.1">
    <property type="nucleotide sequence ID" value="NC_014666.1"/>
</dbReference>
<dbReference type="InParanoid" id="E3J7S7"/>
<dbReference type="PROSITE" id="PS00061">
    <property type="entry name" value="ADH_SHORT"/>
    <property type="match status" value="1"/>
</dbReference>
<dbReference type="FunFam" id="3.40.50.720:FF:000084">
    <property type="entry name" value="Short-chain dehydrogenase reductase"/>
    <property type="match status" value="1"/>
</dbReference>
<dbReference type="PRINTS" id="PR00081">
    <property type="entry name" value="GDHRDH"/>
</dbReference>
<dbReference type="InterPro" id="IPR020904">
    <property type="entry name" value="Sc_DH/Rdtase_CS"/>
</dbReference>